<accession>A0AAF3EER2</accession>
<evidence type="ECO:0000313" key="1">
    <source>
        <dbReference type="Proteomes" id="UP000887575"/>
    </source>
</evidence>
<proteinExistence type="predicted"/>
<reference evidence="2 3" key="1">
    <citation type="submission" date="2024-02" db="UniProtKB">
        <authorList>
            <consortium name="WormBaseParasite"/>
        </authorList>
    </citation>
    <scope>IDENTIFICATION</scope>
</reference>
<name>A0AAF3EER2_9BILA</name>
<dbReference type="WBParaSite" id="MBELARI_LOCUS12099">
    <property type="protein sequence ID" value="MBELARI_LOCUS12099"/>
    <property type="gene ID" value="MBELARI_LOCUS12099"/>
</dbReference>
<protein>
    <submittedName>
        <fullName evidence="2 3">SRR1-like domain-containing protein</fullName>
    </submittedName>
</protein>
<dbReference type="Proteomes" id="UP000887575">
    <property type="component" value="Unassembled WGS sequence"/>
</dbReference>
<evidence type="ECO:0000313" key="3">
    <source>
        <dbReference type="WBParaSite" id="MBELARI_LOCUS1246"/>
    </source>
</evidence>
<keyword evidence="1" id="KW-1185">Reference proteome</keyword>
<evidence type="ECO:0000313" key="2">
    <source>
        <dbReference type="WBParaSite" id="MBELARI_LOCUS12099"/>
    </source>
</evidence>
<dbReference type="AlphaFoldDB" id="A0AAF3EER2"/>
<sequence>MTIDPRGDNEEETYRELRKTLNFAARLASRLEPRVDTYQQMNLEMKMVQKAMKKAKISAQIMKTIDAMLNGKLVHRIHFMGSLPFDSHKIVFAHLLGIALELKDFYACTLNVPLSFLTKVEQHWLAKKTDVKVTRFNETFFQHANLGVELIFAADLERFEYLDYILWKNRNTKMSDIILITNDFSNSLTAFDEADLPGLTSFVSNSTLAPMPHYQPFEEYRLSRLNWDHQPVNAFSKLAIMHCNVSTFPEIAWEEKALKATEDTLLHEARADALWKVHRLQNSNRLEEKSEEEINELIGALPLNLGNNARFF</sequence>
<dbReference type="WBParaSite" id="MBELARI_LOCUS1246">
    <property type="protein sequence ID" value="MBELARI_LOCUS1246"/>
    <property type="gene ID" value="MBELARI_LOCUS1246"/>
</dbReference>
<organism evidence="1 3">
    <name type="scientific">Mesorhabditis belari</name>
    <dbReference type="NCBI Taxonomy" id="2138241"/>
    <lineage>
        <taxon>Eukaryota</taxon>
        <taxon>Metazoa</taxon>
        <taxon>Ecdysozoa</taxon>
        <taxon>Nematoda</taxon>
        <taxon>Chromadorea</taxon>
        <taxon>Rhabditida</taxon>
        <taxon>Rhabditina</taxon>
        <taxon>Rhabditomorpha</taxon>
        <taxon>Rhabditoidea</taxon>
        <taxon>Rhabditidae</taxon>
        <taxon>Mesorhabditinae</taxon>
        <taxon>Mesorhabditis</taxon>
    </lineage>
</organism>